<evidence type="ECO:0000313" key="2">
    <source>
        <dbReference type="EMBL" id="MBY17102.1"/>
    </source>
</evidence>
<evidence type="ECO:0000256" key="1">
    <source>
        <dbReference type="SAM" id="SignalP"/>
    </source>
</evidence>
<sequence>MNGLTVNIFIFILHLYLLVNVITEDIIELGQSSCRYSGSHDPNNAACYADALELSKLPANECTSYVYDGISSTDDSKIIPTYSQDDLTNIKSLTNFSSKVFLSYGLNLNVWKSDKFNDCIEIEAQNLKEFLDEYPAAGLILTGIETLYESYCKADEGSKWCADNENTFYEKGVFARQYAAGWVGRDIDLVDRGVSCGCNGDQFISFHMILDAYNNKTMRTCDFQKG</sequence>
<feature type="chain" id="PRO_5015689080" evidence="1">
    <location>
        <begin position="24"/>
        <end position="226"/>
    </location>
</feature>
<organism evidence="2">
    <name type="scientific">Schizaphis graminum</name>
    <name type="common">Green bug aphid</name>
    <dbReference type="NCBI Taxonomy" id="13262"/>
    <lineage>
        <taxon>Eukaryota</taxon>
        <taxon>Metazoa</taxon>
        <taxon>Ecdysozoa</taxon>
        <taxon>Arthropoda</taxon>
        <taxon>Hexapoda</taxon>
        <taxon>Insecta</taxon>
        <taxon>Pterygota</taxon>
        <taxon>Neoptera</taxon>
        <taxon>Paraneoptera</taxon>
        <taxon>Hemiptera</taxon>
        <taxon>Sternorrhyncha</taxon>
        <taxon>Aphidomorpha</taxon>
        <taxon>Aphidoidea</taxon>
        <taxon>Aphididae</taxon>
        <taxon>Aphidini</taxon>
        <taxon>Schizaphis</taxon>
    </lineage>
</organism>
<reference evidence="2" key="1">
    <citation type="submission" date="2018-04" db="EMBL/GenBank/DDBJ databases">
        <title>Transcriptome of Schizaphis graminum biotype I.</title>
        <authorList>
            <person name="Scully E.D."/>
            <person name="Geib S.M."/>
            <person name="Palmer N.A."/>
            <person name="Koch K."/>
            <person name="Bradshaw J."/>
            <person name="Heng-Moss T."/>
            <person name="Sarath G."/>
        </authorList>
    </citation>
    <scope>NUCLEOTIDE SEQUENCE</scope>
</reference>
<feature type="signal peptide" evidence="1">
    <location>
        <begin position="1"/>
        <end position="23"/>
    </location>
</feature>
<gene>
    <name evidence="2" type="ORF">g.8104</name>
</gene>
<dbReference type="AlphaFoldDB" id="A0A2S2NJJ4"/>
<name>A0A2S2NJJ4_SCHGA</name>
<protein>
    <submittedName>
        <fullName evidence="2">Uncharacterized protein</fullName>
    </submittedName>
</protein>
<keyword evidence="1" id="KW-0732">Signal</keyword>
<accession>A0A2S2NJJ4</accession>
<dbReference type="EMBL" id="GGMR01004483">
    <property type="protein sequence ID" value="MBY17102.1"/>
    <property type="molecule type" value="Transcribed_RNA"/>
</dbReference>
<proteinExistence type="predicted"/>